<organism evidence="16 17">
    <name type="scientific">Aspergillus pseudoustus</name>
    <dbReference type="NCBI Taxonomy" id="1810923"/>
    <lineage>
        <taxon>Eukaryota</taxon>
        <taxon>Fungi</taxon>
        <taxon>Dikarya</taxon>
        <taxon>Ascomycota</taxon>
        <taxon>Pezizomycotina</taxon>
        <taxon>Eurotiomycetes</taxon>
        <taxon>Eurotiomycetidae</taxon>
        <taxon>Eurotiales</taxon>
        <taxon>Aspergillaceae</taxon>
        <taxon>Aspergillus</taxon>
        <taxon>Aspergillus subgen. Nidulantes</taxon>
    </lineage>
</organism>
<dbReference type="GO" id="GO:0016787">
    <property type="term" value="F:hydrolase activity"/>
    <property type="evidence" value="ECO:0007669"/>
    <property type="project" value="UniProtKB-KW"/>
</dbReference>
<dbReference type="Pfam" id="PF00128">
    <property type="entry name" value="Alpha-amylase"/>
    <property type="match status" value="1"/>
</dbReference>
<dbReference type="Gene3D" id="3.20.20.80">
    <property type="entry name" value="Glycosidases"/>
    <property type="match status" value="1"/>
</dbReference>
<dbReference type="InterPro" id="IPR015340">
    <property type="entry name" value="A_amylase_C_dom"/>
</dbReference>
<evidence type="ECO:0000256" key="3">
    <source>
        <dbReference type="ARBA" id="ARBA00008061"/>
    </source>
</evidence>
<evidence type="ECO:0000256" key="7">
    <source>
        <dbReference type="ARBA" id="ARBA00022801"/>
    </source>
</evidence>
<dbReference type="Proteomes" id="UP001610446">
    <property type="component" value="Unassembled WGS sequence"/>
</dbReference>
<evidence type="ECO:0000256" key="6">
    <source>
        <dbReference type="ARBA" id="ARBA00022729"/>
    </source>
</evidence>
<evidence type="ECO:0000313" key="16">
    <source>
        <dbReference type="EMBL" id="KAL2852075.1"/>
    </source>
</evidence>
<comment type="similarity">
    <text evidence="3">Belongs to the glycosyl hydrolase 13 family.</text>
</comment>
<keyword evidence="17" id="KW-1185">Reference proteome</keyword>
<evidence type="ECO:0000313" key="17">
    <source>
        <dbReference type="Proteomes" id="UP001610446"/>
    </source>
</evidence>
<dbReference type="PANTHER" id="PTHR10357:SF231">
    <property type="entry name" value="ALPHA-AMYLASE"/>
    <property type="match status" value="1"/>
</dbReference>
<dbReference type="Pfam" id="PF09260">
    <property type="entry name" value="A_amylase_dom_C"/>
    <property type="match status" value="1"/>
</dbReference>
<dbReference type="CDD" id="cd05811">
    <property type="entry name" value="CBM20_glucoamylase"/>
    <property type="match status" value="1"/>
</dbReference>
<comment type="cofactor">
    <cofactor evidence="2">
        <name>Ca(2+)</name>
        <dbReference type="ChEBI" id="CHEBI:29108"/>
    </cofactor>
</comment>
<dbReference type="InterPro" id="IPR013783">
    <property type="entry name" value="Ig-like_fold"/>
</dbReference>
<dbReference type="Gene3D" id="2.60.40.1180">
    <property type="entry name" value="Golgi alpha-mannosidase II"/>
    <property type="match status" value="1"/>
</dbReference>
<dbReference type="SUPFAM" id="SSF51445">
    <property type="entry name" value="(Trans)glycosidases"/>
    <property type="match status" value="1"/>
</dbReference>
<dbReference type="SMART" id="SM01065">
    <property type="entry name" value="CBM_2"/>
    <property type="match status" value="1"/>
</dbReference>
<sequence length="639" mass="69682">MRLSSLTSALALFANGVLGLSSAEWRSQSIYFMLTDRFARTDGSTTAACDLGARAYCGGTWQGIIDQLDYIQDMGFTAIWITPITEQIPETTSEGTAFHGYWQQNMQVSRIINSPNPSDVRNRYGVDSHLGTADDLKALSDALHDRGMYLMLDVVPNHMGYAGPGASTDFSKFTPFNSASYFHSYCAINNYDDQWQVENCYLGSDVVSLTDVNTQSSEVRGIWYDWIEQIVANYSVDGLRIDTAKHVEKDFWPGFVDASGVYGIGEVWHGDPAYTCPYQDYIPGLFNYPVYYPLLEAFKSSSGSMSNLYNMINTVASSCKDPTLLANIIENHDNARFASYTSDMSLAKSVLTFLFLSDGIPVVYAGQEQHYSGQNDPYNREPVWWSGYNTNAELYKFTATTNQIRKLAVAKDSNYITARNTPFYSDTNHIAMRKGSGGSQVLTLLTNYGVNTAAYTFDLYNHGYSSGASLIELYTCSSVSVGSNGAIPIPMTSGLPRVLVPSSWVSGSGLCGSTPTSSTTLTTATSTTACATATATAISVTFNERATTAYGQNVFLVGSISQLGSWDTSKGVALSAAKYTSSDPLWTVTVSLPVGTSFEYKFIKKLTDGSVVWESDPNRSSKVADGCASTTQVVDSSWR</sequence>
<evidence type="ECO:0000256" key="13">
    <source>
        <dbReference type="ARBA" id="ARBA00023326"/>
    </source>
</evidence>
<dbReference type="Pfam" id="PF00686">
    <property type="entry name" value="CBM_20"/>
    <property type="match status" value="1"/>
</dbReference>
<dbReference type="SMART" id="SM00642">
    <property type="entry name" value="Aamy"/>
    <property type="match status" value="1"/>
</dbReference>
<dbReference type="InterPro" id="IPR006047">
    <property type="entry name" value="GH13_cat_dom"/>
</dbReference>
<protein>
    <recommendedName>
        <fullName evidence="4">alpha-amylase</fullName>
        <ecNumber evidence="4">3.2.1.1</ecNumber>
    </recommendedName>
</protein>
<feature type="domain" description="CBM20" evidence="15">
    <location>
        <begin position="532"/>
        <end position="639"/>
    </location>
</feature>
<keyword evidence="7 16" id="KW-0378">Hydrolase</keyword>
<gene>
    <name evidence="16" type="ORF">BJY01DRAFT_244689</name>
</gene>
<dbReference type="InterPro" id="IPR013780">
    <property type="entry name" value="Glyco_hydro_b"/>
</dbReference>
<evidence type="ECO:0000256" key="2">
    <source>
        <dbReference type="ARBA" id="ARBA00001913"/>
    </source>
</evidence>
<comment type="catalytic activity">
    <reaction evidence="1">
        <text>Endohydrolysis of (1-&gt;4)-alpha-D-glucosidic linkages in polysaccharides containing three or more (1-&gt;4)-alpha-linked D-glucose units.</text>
        <dbReference type="EC" id="3.2.1.1"/>
    </reaction>
</comment>
<dbReference type="SUPFAM" id="SSF51011">
    <property type="entry name" value="Glycosyl hydrolase domain"/>
    <property type="match status" value="1"/>
</dbReference>
<comment type="caution">
    <text evidence="16">The sequence shown here is derived from an EMBL/GenBank/DDBJ whole genome shotgun (WGS) entry which is preliminary data.</text>
</comment>
<keyword evidence="13" id="KW-0624">Polysaccharide degradation</keyword>
<evidence type="ECO:0000256" key="4">
    <source>
        <dbReference type="ARBA" id="ARBA00012595"/>
    </source>
</evidence>
<dbReference type="CDD" id="cd11319">
    <property type="entry name" value="AmyAc_euk_AmyA"/>
    <property type="match status" value="1"/>
</dbReference>
<dbReference type="Gene3D" id="2.60.40.10">
    <property type="entry name" value="Immunoglobulins"/>
    <property type="match status" value="1"/>
</dbReference>
<evidence type="ECO:0000256" key="8">
    <source>
        <dbReference type="ARBA" id="ARBA00022837"/>
    </source>
</evidence>
<dbReference type="InterPro" id="IPR034836">
    <property type="entry name" value="CBM20_glucoamylase"/>
</dbReference>
<keyword evidence="8" id="KW-0106">Calcium</keyword>
<name>A0ABR4KII4_9EURO</name>
<dbReference type="SUPFAM" id="SSF49452">
    <property type="entry name" value="Starch-binding domain-like"/>
    <property type="match status" value="1"/>
</dbReference>
<dbReference type="PANTHER" id="PTHR10357">
    <property type="entry name" value="ALPHA-AMYLASE FAMILY MEMBER"/>
    <property type="match status" value="1"/>
</dbReference>
<keyword evidence="11" id="KW-0119">Carbohydrate metabolism</keyword>
<keyword evidence="5" id="KW-0479">Metal-binding</keyword>
<dbReference type="InterPro" id="IPR017853">
    <property type="entry name" value="GH"/>
</dbReference>
<dbReference type="InterPro" id="IPR013784">
    <property type="entry name" value="Carb-bd-like_fold"/>
</dbReference>
<keyword evidence="10" id="KW-0325">Glycoprotein</keyword>
<evidence type="ECO:0000256" key="5">
    <source>
        <dbReference type="ARBA" id="ARBA00022723"/>
    </source>
</evidence>
<reference evidence="16 17" key="1">
    <citation type="submission" date="2024-07" db="EMBL/GenBank/DDBJ databases">
        <title>Section-level genome sequencing and comparative genomics of Aspergillus sections Usti and Cavernicolus.</title>
        <authorList>
            <consortium name="Lawrence Berkeley National Laboratory"/>
            <person name="Nybo J.L."/>
            <person name="Vesth T.C."/>
            <person name="Theobald S."/>
            <person name="Frisvad J.C."/>
            <person name="Larsen T.O."/>
            <person name="Kjaerboelling I."/>
            <person name="Rothschild-Mancinelli K."/>
            <person name="Lyhne E.K."/>
            <person name="Kogle M.E."/>
            <person name="Barry K."/>
            <person name="Clum A."/>
            <person name="Na H."/>
            <person name="Ledsgaard L."/>
            <person name="Lin J."/>
            <person name="Lipzen A."/>
            <person name="Kuo A."/>
            <person name="Riley R."/>
            <person name="Mondo S."/>
            <person name="Labutti K."/>
            <person name="Haridas S."/>
            <person name="Pangalinan J."/>
            <person name="Salamov A.A."/>
            <person name="Simmons B.A."/>
            <person name="Magnuson J.K."/>
            <person name="Chen J."/>
            <person name="Drula E."/>
            <person name="Henrissat B."/>
            <person name="Wiebenga A."/>
            <person name="Lubbers R.J."/>
            <person name="Gomes A.C."/>
            <person name="Makela M.R."/>
            <person name="Stajich J."/>
            <person name="Grigoriev I.V."/>
            <person name="Mortensen U.H."/>
            <person name="De Vries R.P."/>
            <person name="Baker S.E."/>
            <person name="Andersen M.R."/>
        </authorList>
    </citation>
    <scope>NUCLEOTIDE SEQUENCE [LARGE SCALE GENOMIC DNA]</scope>
    <source>
        <strain evidence="16 17">CBS 123904</strain>
    </source>
</reference>
<feature type="signal peptide" evidence="14">
    <location>
        <begin position="1"/>
        <end position="19"/>
    </location>
</feature>
<evidence type="ECO:0000256" key="14">
    <source>
        <dbReference type="SAM" id="SignalP"/>
    </source>
</evidence>
<feature type="chain" id="PRO_5047327845" description="alpha-amylase" evidence="14">
    <location>
        <begin position="20"/>
        <end position="639"/>
    </location>
</feature>
<dbReference type="InterPro" id="IPR002044">
    <property type="entry name" value="CBM20"/>
</dbReference>
<evidence type="ECO:0000259" key="15">
    <source>
        <dbReference type="PROSITE" id="PS51166"/>
    </source>
</evidence>
<dbReference type="EMBL" id="JBFXLU010000026">
    <property type="protein sequence ID" value="KAL2852075.1"/>
    <property type="molecule type" value="Genomic_DNA"/>
</dbReference>
<keyword evidence="12" id="KW-0326">Glycosidase</keyword>
<dbReference type="PROSITE" id="PS51166">
    <property type="entry name" value="CBM20"/>
    <property type="match status" value="1"/>
</dbReference>
<evidence type="ECO:0000256" key="10">
    <source>
        <dbReference type="ARBA" id="ARBA00023180"/>
    </source>
</evidence>
<dbReference type="EC" id="3.2.1.1" evidence="4"/>
<keyword evidence="6 14" id="KW-0732">Signal</keyword>
<evidence type="ECO:0000256" key="11">
    <source>
        <dbReference type="ARBA" id="ARBA00023277"/>
    </source>
</evidence>
<accession>A0ABR4KII4</accession>
<evidence type="ECO:0000256" key="1">
    <source>
        <dbReference type="ARBA" id="ARBA00000548"/>
    </source>
</evidence>
<evidence type="ECO:0000256" key="12">
    <source>
        <dbReference type="ARBA" id="ARBA00023295"/>
    </source>
</evidence>
<proteinExistence type="inferred from homology"/>
<keyword evidence="9" id="KW-1015">Disulfide bond</keyword>
<evidence type="ECO:0000256" key="9">
    <source>
        <dbReference type="ARBA" id="ARBA00023157"/>
    </source>
</evidence>